<dbReference type="PANTHER" id="PTHR24306">
    <property type="match status" value="1"/>
</dbReference>
<proteinExistence type="inferred from homology"/>
<comment type="similarity">
    <text evidence="3">Belongs to the cytochrome P450 family.</text>
</comment>
<keyword evidence="6 7" id="KW-0408">Iron</keyword>
<reference evidence="8 9" key="1">
    <citation type="journal article" date="2018" name="IMA Fungus">
        <title>IMA Genome-F 9: Draft genome sequence of Annulohypoxylon stygium, Aspergillus mulundensis, Berkeleyomyces basicola (syn. Thielaviopsis basicola), Ceratocystis smalleyi, two Cercospora beticola strains, Coleophoma cylindrospora, Fusarium fracticaudum, Phialophora cf. hyalina, and Morchella septimelata.</title>
        <authorList>
            <person name="Wingfield B.D."/>
            <person name="Bills G.F."/>
            <person name="Dong Y."/>
            <person name="Huang W."/>
            <person name="Nel W.J."/>
            <person name="Swalarsk-Parry B.S."/>
            <person name="Vaghefi N."/>
            <person name="Wilken P.M."/>
            <person name="An Z."/>
            <person name="de Beer Z.W."/>
            <person name="De Vos L."/>
            <person name="Chen L."/>
            <person name="Duong T.A."/>
            <person name="Gao Y."/>
            <person name="Hammerbacher A."/>
            <person name="Kikkert J.R."/>
            <person name="Li Y."/>
            <person name="Li H."/>
            <person name="Li K."/>
            <person name="Li Q."/>
            <person name="Liu X."/>
            <person name="Ma X."/>
            <person name="Naidoo K."/>
            <person name="Pethybridge S.J."/>
            <person name="Sun J."/>
            <person name="Steenkamp E.T."/>
            <person name="van der Nest M.A."/>
            <person name="van Wyk S."/>
            <person name="Wingfield M.J."/>
            <person name="Xiong C."/>
            <person name="Yue Q."/>
            <person name="Zhang X."/>
        </authorList>
    </citation>
    <scope>NUCLEOTIDE SEQUENCE [LARGE SCALE GENOMIC DNA]</scope>
    <source>
        <strain evidence="8 9">BP5796</strain>
    </source>
</reference>
<dbReference type="AlphaFoldDB" id="A0A3D8R8R3"/>
<dbReference type="InterPro" id="IPR002403">
    <property type="entry name" value="Cyt_P450_E_grp-IV"/>
</dbReference>
<evidence type="ECO:0000313" key="8">
    <source>
        <dbReference type="EMBL" id="RDW70244.1"/>
    </source>
</evidence>
<dbReference type="PRINTS" id="PR00465">
    <property type="entry name" value="EP450IV"/>
</dbReference>
<dbReference type="OrthoDB" id="3366823at2759"/>
<evidence type="ECO:0000256" key="2">
    <source>
        <dbReference type="ARBA" id="ARBA00004389"/>
    </source>
</evidence>
<keyword evidence="5 7" id="KW-0479">Metal-binding</keyword>
<dbReference type="Gene3D" id="1.10.630.10">
    <property type="entry name" value="Cytochrome P450"/>
    <property type="match status" value="1"/>
</dbReference>
<evidence type="ECO:0000256" key="5">
    <source>
        <dbReference type="ARBA" id="ARBA00022723"/>
    </source>
</evidence>
<dbReference type="CDD" id="cd11040">
    <property type="entry name" value="CYP7_CYP8-like"/>
    <property type="match status" value="1"/>
</dbReference>
<dbReference type="PANTHER" id="PTHR24306:SF7">
    <property type="entry name" value="AHBB"/>
    <property type="match status" value="1"/>
</dbReference>
<name>A0A3D8R8R3_9HELO</name>
<evidence type="ECO:0000256" key="7">
    <source>
        <dbReference type="PIRSR" id="PIRSR602403-1"/>
    </source>
</evidence>
<keyword evidence="7" id="KW-0349">Heme</keyword>
<comment type="subcellular location">
    <subcellularLocation>
        <location evidence="2">Endoplasmic reticulum membrane</location>
        <topology evidence="2">Single-pass membrane protein</topology>
    </subcellularLocation>
</comment>
<comment type="caution">
    <text evidence="8">The sequence shown here is derived from an EMBL/GenBank/DDBJ whole genome shotgun (WGS) entry which is preliminary data.</text>
</comment>
<dbReference type="Proteomes" id="UP000256328">
    <property type="component" value="Unassembled WGS sequence"/>
</dbReference>
<dbReference type="GO" id="GO:0004497">
    <property type="term" value="F:monooxygenase activity"/>
    <property type="evidence" value="ECO:0007669"/>
    <property type="project" value="InterPro"/>
</dbReference>
<dbReference type="SUPFAM" id="SSF48264">
    <property type="entry name" value="Cytochrome P450"/>
    <property type="match status" value="1"/>
</dbReference>
<evidence type="ECO:0000313" key="9">
    <source>
        <dbReference type="Proteomes" id="UP000256328"/>
    </source>
</evidence>
<feature type="binding site" description="axial binding residue" evidence="7">
    <location>
        <position position="728"/>
    </location>
    <ligand>
        <name>heme</name>
        <dbReference type="ChEBI" id="CHEBI:30413"/>
    </ligand>
    <ligandPart>
        <name>Fe</name>
        <dbReference type="ChEBI" id="CHEBI:18248"/>
    </ligandPart>
</feature>
<dbReference type="GO" id="GO:0016705">
    <property type="term" value="F:oxidoreductase activity, acting on paired donors, with incorporation or reduction of molecular oxygen"/>
    <property type="evidence" value="ECO:0007669"/>
    <property type="project" value="InterPro"/>
</dbReference>
<sequence>MGRYQISGIRRVQGRETGPTYRLRSPATFVERDLLDGPLKLWQVQRHAVHVHYALKNGLHLGQLVLVALQAETRKLSRPDSKVRMEAYGNEVEGLGRHVVGYGVRRRRIAGWVVWEREREREEAWLVRYTSRVCAVCGRISSLVYVAATPESRPDPCTVDVADVYKLQPTVPSAETIKSSRSNSPIPPACVPRPAQMDDFYQPPSHPSQPAPAPGLIGQIWSIALGAPLAAACLLLLTPLTLALATRWLSERKSGVVDAGKNERSVWMLPYWLPGVGHGFSFLWDPAKLMTEARDLSAHGIFALRLGPSTHNIVSNPGLVRSVMSQRESTVAFQPVAFNVVEKACSTIKTPMQGANERQFFDFPKSSKAKYEATWEEFNSFLVKYLMREPYLGIMLKATITGIEAKVPQMISFMESPIDQEPWERWADAEYISSTETEINLMALMRDMMGQVSVPAMYGRNFLEQNPEILHDLYVMDLGMPYFLAGLPRWTPIPAVTRAHMARSRVWWSLIEYHKALDAFVDGQPLDSAWGDLGDVSALTMARHKLFKENGFTYGERGDISILWALVVNANLLVYWHLHHVLAVPGLVARLRAEIAPYAVVEKPVSIGRISEAPRLQIAQDGLAKNCPLLKSTYLEALRMSSQPWSVRELKEDVSISTSAKAGEAAAAYVLRKGEYVTMPHDIHMRDAKYFQNPERFEPERFLVTDENGKVTTDMGTIRPFGGGPSHCKGRIFAERECLSLVAGVLAYWDIEPAGKKATWQVPKQKKTSAVSLPVHDTRVRIRRRKFDWDA</sequence>
<evidence type="ECO:0000256" key="6">
    <source>
        <dbReference type="ARBA" id="ARBA00023004"/>
    </source>
</evidence>
<dbReference type="GO" id="GO:0005789">
    <property type="term" value="C:endoplasmic reticulum membrane"/>
    <property type="evidence" value="ECO:0007669"/>
    <property type="project" value="UniProtKB-SubCell"/>
</dbReference>
<evidence type="ECO:0000256" key="4">
    <source>
        <dbReference type="ARBA" id="ARBA00022516"/>
    </source>
</evidence>
<keyword evidence="4" id="KW-0444">Lipid biosynthesis</keyword>
<accession>A0A3D8R8R3</accession>
<dbReference type="Pfam" id="PF00067">
    <property type="entry name" value="p450"/>
    <property type="match status" value="1"/>
</dbReference>
<evidence type="ECO:0000256" key="3">
    <source>
        <dbReference type="ARBA" id="ARBA00010617"/>
    </source>
</evidence>
<comment type="cofactor">
    <cofactor evidence="1 7">
        <name>heme</name>
        <dbReference type="ChEBI" id="CHEBI:30413"/>
    </cofactor>
</comment>
<gene>
    <name evidence="8" type="ORF">BP5796_08641</name>
</gene>
<keyword evidence="4" id="KW-0443">Lipid metabolism</keyword>
<dbReference type="InterPro" id="IPR001128">
    <property type="entry name" value="Cyt_P450"/>
</dbReference>
<organism evidence="8 9">
    <name type="scientific">Coleophoma crateriformis</name>
    <dbReference type="NCBI Taxonomy" id="565419"/>
    <lineage>
        <taxon>Eukaryota</taxon>
        <taxon>Fungi</taxon>
        <taxon>Dikarya</taxon>
        <taxon>Ascomycota</taxon>
        <taxon>Pezizomycotina</taxon>
        <taxon>Leotiomycetes</taxon>
        <taxon>Helotiales</taxon>
        <taxon>Dermateaceae</taxon>
        <taxon>Coleophoma</taxon>
    </lineage>
</organism>
<dbReference type="InterPro" id="IPR036396">
    <property type="entry name" value="Cyt_P450_sf"/>
</dbReference>
<keyword evidence="9" id="KW-1185">Reference proteome</keyword>
<protein>
    <submittedName>
        <fullName evidence="8">Cytochrome P450-2</fullName>
    </submittedName>
</protein>
<dbReference type="GO" id="GO:0005506">
    <property type="term" value="F:iron ion binding"/>
    <property type="evidence" value="ECO:0007669"/>
    <property type="project" value="InterPro"/>
</dbReference>
<evidence type="ECO:0000256" key="1">
    <source>
        <dbReference type="ARBA" id="ARBA00001971"/>
    </source>
</evidence>
<dbReference type="EMBL" id="PDLN01000012">
    <property type="protein sequence ID" value="RDW70244.1"/>
    <property type="molecule type" value="Genomic_DNA"/>
</dbReference>
<dbReference type="GO" id="GO:0020037">
    <property type="term" value="F:heme binding"/>
    <property type="evidence" value="ECO:0007669"/>
    <property type="project" value="InterPro"/>
</dbReference>